<feature type="region of interest" description="Disordered" evidence="3">
    <location>
        <begin position="670"/>
        <end position="742"/>
    </location>
</feature>
<feature type="compositionally biased region" description="Acidic residues" evidence="3">
    <location>
        <begin position="347"/>
        <end position="356"/>
    </location>
</feature>
<dbReference type="KEGG" id="fcy:FRACYDRAFT_232146"/>
<feature type="compositionally biased region" description="Low complexity" evidence="3">
    <location>
        <begin position="459"/>
        <end position="469"/>
    </location>
</feature>
<evidence type="ECO:0000313" key="5">
    <source>
        <dbReference type="Proteomes" id="UP000095751"/>
    </source>
</evidence>
<dbReference type="GO" id="GO:0007040">
    <property type="term" value="P:lysosome organization"/>
    <property type="evidence" value="ECO:0007669"/>
    <property type="project" value="TreeGrafter"/>
</dbReference>
<dbReference type="InParanoid" id="A0A1E7FV18"/>
<accession>A0A1E7FV18</accession>
<dbReference type="PANTHER" id="PTHR15380">
    <property type="entry name" value="CEROID-LIPOFUSCINOSIS, NEURONAL 5"/>
    <property type="match status" value="1"/>
</dbReference>
<dbReference type="AlphaFoldDB" id="A0A1E7FV18"/>
<dbReference type="EMBL" id="KV784353">
    <property type="protein sequence ID" value="OEU21996.1"/>
    <property type="molecule type" value="Genomic_DNA"/>
</dbReference>
<name>A0A1E7FV18_9STRA</name>
<proteinExistence type="inferred from homology"/>
<dbReference type="Proteomes" id="UP000095751">
    <property type="component" value="Unassembled WGS sequence"/>
</dbReference>
<evidence type="ECO:0000256" key="1">
    <source>
        <dbReference type="ARBA" id="ARBA00007028"/>
    </source>
</evidence>
<sequence>MPGASEIRRNMIEDEEGESSSASTVTEDLIIPSMETPRVLTRSIIPTLTHGLDASDVLEIYALVRTAPLHGIANSTIKIQKMALGIRFRPKGSDLINPYNTKTPMELTLEYGPQRVGSSLNDEAMPIVQEEESSSFLAWDNSGKVYFTQKIVTENFLSSHFMASITGVVLSKLLTEALEYAEKRKVYQPFAVFSDDGSQLLRSSSSSDFTWFVWSHLARLGVEIEPILPPSIYEARIYAKSVTKITPDQSVTHRAATFYQRLYTCLESIGTNNYGSFPSYSSLSEQPTTEPVPIEDSSTDTGSDNDSSSNIDEEDLELVDADDFTGNQGNELDDPDNNDGHRLVEDIREEPETEDETNNKGEEFMENNPPGIDSNVEGESATQLDNDEENDDSSEEITSISQEESSLSPPFSKSSADVSNQTTSSTIIPIVPTTAPSNQPSSIDNQTITPTESEHDNVQKAQNAANEAQKAADEAKTVAHTEGDTKAADAAQAAADAAFAAADATSNAVSQAAMDSLLSGDGTMMSSIVAKCFSDPKYRISSIDSNGTVTTEFYLFRDSSSYYKLDLASPYLDVVKMNRQLPNAATMVSDFGSGGDALDWTLALSLVVLALLMVLLVCQQMGNRWVDAIFKCQRWFFNPRKYDYEGDIVSGVQSGSHFFFGESGIPISMGGRRSSYSPRRGENLQEPNGHKRHPSSSLEVEMANFRTPDHNQNGRALRSLNTWRKNSDPGSSSSEEDEVALEHSLPIPERLLRNPDLVELPHLKYKSKVAIPVGDMRRSASSSFDGGSVNSTTLDQTDFF</sequence>
<feature type="compositionally biased region" description="Acidic residues" evidence="3">
    <location>
        <begin position="311"/>
        <end position="323"/>
    </location>
</feature>
<evidence type="ECO:0000256" key="3">
    <source>
        <dbReference type="SAM" id="MobiDB-lite"/>
    </source>
</evidence>
<keyword evidence="5" id="KW-1185">Reference proteome</keyword>
<dbReference type="InterPro" id="IPR026138">
    <property type="entry name" value="CLN5"/>
</dbReference>
<evidence type="ECO:0000256" key="2">
    <source>
        <dbReference type="ARBA" id="ARBA00023180"/>
    </source>
</evidence>
<feature type="region of interest" description="Disordered" evidence="3">
    <location>
        <begin position="778"/>
        <end position="800"/>
    </location>
</feature>
<organism evidence="4 5">
    <name type="scientific">Fragilariopsis cylindrus CCMP1102</name>
    <dbReference type="NCBI Taxonomy" id="635003"/>
    <lineage>
        <taxon>Eukaryota</taxon>
        <taxon>Sar</taxon>
        <taxon>Stramenopiles</taxon>
        <taxon>Ochrophyta</taxon>
        <taxon>Bacillariophyta</taxon>
        <taxon>Bacillariophyceae</taxon>
        <taxon>Bacillariophycidae</taxon>
        <taxon>Bacillariales</taxon>
        <taxon>Bacillariaceae</taxon>
        <taxon>Fragilariopsis</taxon>
    </lineage>
</organism>
<gene>
    <name evidence="4" type="ORF">FRACYDRAFT_232146</name>
</gene>
<dbReference type="GO" id="GO:0016798">
    <property type="term" value="F:hydrolase activity, acting on glycosyl bonds"/>
    <property type="evidence" value="ECO:0007669"/>
    <property type="project" value="TreeGrafter"/>
</dbReference>
<keyword evidence="2" id="KW-0325">Glycoprotein</keyword>
<feature type="compositionally biased region" description="Low complexity" evidence="3">
    <location>
        <begin position="396"/>
        <end position="415"/>
    </location>
</feature>
<dbReference type="PANTHER" id="PTHR15380:SF2">
    <property type="entry name" value="CEROID-LIPOFUSCINOSIS NEURONAL PROTEIN 5"/>
    <property type="match status" value="1"/>
</dbReference>
<feature type="compositionally biased region" description="Basic and acidic residues" evidence="3">
    <location>
        <begin position="470"/>
        <end position="484"/>
    </location>
</feature>
<feature type="compositionally biased region" description="Acidic residues" evidence="3">
    <location>
        <begin position="385"/>
        <end position="395"/>
    </location>
</feature>
<feature type="compositionally biased region" description="Polar residues" evidence="3">
    <location>
        <begin position="280"/>
        <end position="289"/>
    </location>
</feature>
<feature type="compositionally biased region" description="Polar residues" evidence="3">
    <location>
        <begin position="710"/>
        <end position="730"/>
    </location>
</feature>
<feature type="compositionally biased region" description="Basic and acidic residues" evidence="3">
    <location>
        <begin position="1"/>
        <end position="12"/>
    </location>
</feature>
<feature type="compositionally biased region" description="Low complexity" evidence="3">
    <location>
        <begin position="295"/>
        <end position="310"/>
    </location>
</feature>
<reference evidence="4 5" key="1">
    <citation type="submission" date="2016-09" db="EMBL/GenBank/DDBJ databases">
        <title>Extensive genetic diversity and differential bi-allelic expression allows diatom success in the polar Southern Ocean.</title>
        <authorList>
            <consortium name="DOE Joint Genome Institute"/>
            <person name="Mock T."/>
            <person name="Otillar R.P."/>
            <person name="Strauss J."/>
            <person name="Dupont C."/>
            <person name="Frickenhaus S."/>
            <person name="Maumus F."/>
            <person name="Mcmullan M."/>
            <person name="Sanges R."/>
            <person name="Schmutz J."/>
            <person name="Toseland A."/>
            <person name="Valas R."/>
            <person name="Veluchamy A."/>
            <person name="Ward B.J."/>
            <person name="Allen A."/>
            <person name="Barry K."/>
            <person name="Falciatore A."/>
            <person name="Ferrante M."/>
            <person name="Fortunato A.E."/>
            <person name="Gloeckner G."/>
            <person name="Gruber A."/>
            <person name="Hipkin R."/>
            <person name="Janech M."/>
            <person name="Kroth P."/>
            <person name="Leese F."/>
            <person name="Lindquist E."/>
            <person name="Lyon B.R."/>
            <person name="Martin J."/>
            <person name="Mayer C."/>
            <person name="Parker M."/>
            <person name="Quesneville H."/>
            <person name="Raymond J."/>
            <person name="Uhlig C."/>
            <person name="Valentin K.U."/>
            <person name="Worden A.Z."/>
            <person name="Armbrust E.V."/>
            <person name="Bowler C."/>
            <person name="Green B."/>
            <person name="Moulton V."/>
            <person name="Van Oosterhout C."/>
            <person name="Grigoriev I."/>
        </authorList>
    </citation>
    <scope>NUCLEOTIDE SEQUENCE [LARGE SCALE GENOMIC DNA]</scope>
    <source>
        <strain evidence="4 5">CCMP1102</strain>
    </source>
</reference>
<dbReference type="OrthoDB" id="46848at2759"/>
<feature type="compositionally biased region" description="Polar residues" evidence="3">
    <location>
        <begin position="779"/>
        <end position="800"/>
    </location>
</feature>
<dbReference type="GO" id="GO:0005765">
    <property type="term" value="C:lysosomal membrane"/>
    <property type="evidence" value="ECO:0007669"/>
    <property type="project" value="TreeGrafter"/>
</dbReference>
<protein>
    <submittedName>
        <fullName evidence="4">Uncharacterized protein</fullName>
    </submittedName>
</protein>
<feature type="region of interest" description="Disordered" evidence="3">
    <location>
        <begin position="1"/>
        <end position="26"/>
    </location>
</feature>
<feature type="region of interest" description="Disordered" evidence="3">
    <location>
        <begin position="280"/>
        <end position="484"/>
    </location>
</feature>
<comment type="similarity">
    <text evidence="1">Belongs to the CLN5 family.</text>
</comment>
<feature type="compositionally biased region" description="Low complexity" evidence="3">
    <location>
        <begin position="422"/>
        <end position="437"/>
    </location>
</feature>
<feature type="compositionally biased region" description="Polar residues" evidence="3">
    <location>
        <begin position="438"/>
        <end position="451"/>
    </location>
</feature>
<evidence type="ECO:0000313" key="4">
    <source>
        <dbReference type="EMBL" id="OEU21996.1"/>
    </source>
</evidence>